<sequence>MLFSGVEMNFSWISNRENQELIFNFNFNQSLDKNQWFLIGFLNGKRVSGADFCLFKDGTVADGFINSQNELKMDKNQDCEIVESKDSKISIKRKWITCDPHDYAFESGTTQVLFALETGTPEKLPADHHVRHFRFFDKVFPVLDSEDHKGIVFAVENVSFKADTSWCVLTKLDSDVLATKKHIVGWEPVITPGNEAFVEKIEVFWCRYDQESTIASSLFCDSNMAPLERSNCTVPLAVWTASQPKFEFPSKAGQPFGGKNSLSWILIKVTYSKITSKITDSSGLKVIYTEKLRKHDSGILQVGISDISDAVIPPKQSDLILNGFCVSNCSEKLGEKEIH</sequence>
<name>A0AC34QX54_9BILA</name>
<proteinExistence type="predicted"/>
<dbReference type="WBParaSite" id="JU765_v2.g20269.t1">
    <property type="protein sequence ID" value="JU765_v2.g20269.t1"/>
    <property type="gene ID" value="JU765_v2.g20269"/>
</dbReference>
<organism evidence="1 2">
    <name type="scientific">Panagrolaimus sp. JU765</name>
    <dbReference type="NCBI Taxonomy" id="591449"/>
    <lineage>
        <taxon>Eukaryota</taxon>
        <taxon>Metazoa</taxon>
        <taxon>Ecdysozoa</taxon>
        <taxon>Nematoda</taxon>
        <taxon>Chromadorea</taxon>
        <taxon>Rhabditida</taxon>
        <taxon>Tylenchina</taxon>
        <taxon>Panagrolaimomorpha</taxon>
        <taxon>Panagrolaimoidea</taxon>
        <taxon>Panagrolaimidae</taxon>
        <taxon>Panagrolaimus</taxon>
    </lineage>
</organism>
<evidence type="ECO:0000313" key="2">
    <source>
        <dbReference type="WBParaSite" id="JU765_v2.g20269.t1"/>
    </source>
</evidence>
<protein>
    <submittedName>
        <fullName evidence="2">Copper type II ascorbate-dependent monooxygenase N-terminal domain-containing protein</fullName>
    </submittedName>
</protein>
<accession>A0AC34QX54</accession>
<dbReference type="Proteomes" id="UP000887576">
    <property type="component" value="Unplaced"/>
</dbReference>
<reference evidence="2" key="1">
    <citation type="submission" date="2022-11" db="UniProtKB">
        <authorList>
            <consortium name="WormBaseParasite"/>
        </authorList>
    </citation>
    <scope>IDENTIFICATION</scope>
</reference>
<evidence type="ECO:0000313" key="1">
    <source>
        <dbReference type="Proteomes" id="UP000887576"/>
    </source>
</evidence>